<proteinExistence type="predicted"/>
<dbReference type="AlphaFoldDB" id="A0A1I1BXM6"/>
<keyword evidence="2" id="KW-1185">Reference proteome</keyword>
<dbReference type="Proteomes" id="UP000198790">
    <property type="component" value="Unassembled WGS sequence"/>
</dbReference>
<dbReference type="Pfam" id="PF04134">
    <property type="entry name" value="DCC1-like"/>
    <property type="match status" value="1"/>
</dbReference>
<evidence type="ECO:0000313" key="1">
    <source>
        <dbReference type="EMBL" id="SFB55155.1"/>
    </source>
</evidence>
<dbReference type="RefSeq" id="WP_092900267.1">
    <property type="nucleotide sequence ID" value="NZ_CAXBKE010000034.1"/>
</dbReference>
<evidence type="ECO:0000313" key="2">
    <source>
        <dbReference type="Proteomes" id="UP000198790"/>
    </source>
</evidence>
<dbReference type="InterPro" id="IPR007263">
    <property type="entry name" value="DCC1-like"/>
</dbReference>
<reference evidence="1 2" key="1">
    <citation type="submission" date="2016-10" db="EMBL/GenBank/DDBJ databases">
        <authorList>
            <person name="de Groot N.N."/>
        </authorList>
    </citation>
    <scope>NUCLEOTIDE SEQUENCE [LARGE SCALE GENOMIC DNA]</scope>
    <source>
        <strain evidence="1 2">DSM 23399</strain>
    </source>
</reference>
<dbReference type="PANTHER" id="PTHR33639">
    <property type="entry name" value="THIOL-DISULFIDE OXIDOREDUCTASE DCC"/>
    <property type="match status" value="1"/>
</dbReference>
<accession>A0A1I1BXM6</accession>
<dbReference type="STRING" id="237018.SAMN04489723_11947"/>
<organism evidence="1 2">
    <name type="scientific">Algoriphagus aquimarinus</name>
    <dbReference type="NCBI Taxonomy" id="237018"/>
    <lineage>
        <taxon>Bacteria</taxon>
        <taxon>Pseudomonadati</taxon>
        <taxon>Bacteroidota</taxon>
        <taxon>Cytophagia</taxon>
        <taxon>Cytophagales</taxon>
        <taxon>Cyclobacteriaceae</taxon>
        <taxon>Algoriphagus</taxon>
    </lineage>
</organism>
<dbReference type="OrthoDB" id="9785438at2"/>
<gene>
    <name evidence="1" type="ORF">SAMN04489723_11947</name>
</gene>
<sequence length="147" mass="16903">MTENKSIIFFDGVCNLCNASIDFVIQRDQKDHFLVGALQEDFSKTILSNYDVREDYLDSLVLLEKGEIYYKSTAALKIARNLSGLWPALYPLIFIPKFLRDPFYNWIGSNRYRWFGKKSTCRLPSPAEKAKFLSSETISQTGIKLSV</sequence>
<dbReference type="GO" id="GO:0015035">
    <property type="term" value="F:protein-disulfide reductase activity"/>
    <property type="evidence" value="ECO:0007669"/>
    <property type="project" value="InterPro"/>
</dbReference>
<name>A0A1I1BXM6_9BACT</name>
<dbReference type="EMBL" id="FOKK01000019">
    <property type="protein sequence ID" value="SFB55155.1"/>
    <property type="molecule type" value="Genomic_DNA"/>
</dbReference>
<dbReference type="PANTHER" id="PTHR33639:SF2">
    <property type="entry name" value="DUF393 DOMAIN-CONTAINING PROTEIN"/>
    <property type="match status" value="1"/>
</dbReference>
<protein>
    <submittedName>
        <fullName evidence="1">Predicted thiol-disulfide oxidoreductase YuxK, DCC family</fullName>
    </submittedName>
</protein>
<dbReference type="InterPro" id="IPR052927">
    <property type="entry name" value="DCC_oxidoreductase"/>
</dbReference>